<dbReference type="AlphaFoldDB" id="A0A0U4WHP8"/>
<dbReference type="Proteomes" id="UP000064137">
    <property type="component" value="Chromosome"/>
</dbReference>
<sequence>MSRLAEFRAAEEQLRAQLQLLEDLKQDSSLQKEIEFESKLQELMDEYQMNLGDIIGILDPNAAPKHKAQTPHPEKPAGKRRPRSTKRYQHPKTGEVIETKGGNHKVLKAWKAEHGADTVEGWLQ</sequence>
<accession>A0A0U4WHP8</accession>
<dbReference type="EMBL" id="CP013987">
    <property type="protein sequence ID" value="ALZ84850.1"/>
    <property type="molecule type" value="Genomic_DNA"/>
</dbReference>
<keyword evidence="1" id="KW-0175">Coiled coil</keyword>
<evidence type="ECO:0000313" key="4">
    <source>
        <dbReference type="EMBL" id="ALZ84850.1"/>
    </source>
</evidence>
<dbReference type="RefSeq" id="WP_059315025.1">
    <property type="nucleotide sequence ID" value="NZ_CP013987.1"/>
</dbReference>
<dbReference type="InterPro" id="IPR035616">
    <property type="entry name" value="MvaT_DBD"/>
</dbReference>
<evidence type="ECO:0000313" key="5">
    <source>
        <dbReference type="Proteomes" id="UP000064137"/>
    </source>
</evidence>
<dbReference type="Pfam" id="PF22055">
    <property type="entry name" value="MvaT_DBD"/>
    <property type="match status" value="1"/>
</dbReference>
<reference evidence="4 5" key="1">
    <citation type="submission" date="2016-01" db="EMBL/GenBank/DDBJ databases">
        <title>Annotation of Pseudomonas oryzihabitans USDA-ARS-USMARC-56511.</title>
        <authorList>
            <person name="Harhay G.P."/>
            <person name="Harhay D.M."/>
            <person name="Smith T.P.L."/>
            <person name="Bono J.L."/>
            <person name="Heaton M.P."/>
            <person name="Clawson M.L."/>
            <person name="Chitko-Mckown C.G."/>
            <person name="Capik S.F."/>
            <person name="DeDonder K.D."/>
            <person name="Apley M.D."/>
            <person name="Lubbers B.V."/>
            <person name="White B.J."/>
            <person name="Larson R.L."/>
        </authorList>
    </citation>
    <scope>NUCLEOTIDE SEQUENCE [LARGE SCALE GENOMIC DNA]</scope>
    <source>
        <strain evidence="4 5">USDA-ARS-USMARC-56511</strain>
    </source>
</reference>
<feature type="compositionally biased region" description="Basic residues" evidence="2">
    <location>
        <begin position="78"/>
        <end position="90"/>
    </location>
</feature>
<dbReference type="CDD" id="cd16170">
    <property type="entry name" value="MvaT_DBD"/>
    <property type="match status" value="1"/>
</dbReference>
<feature type="region of interest" description="Disordered" evidence="2">
    <location>
        <begin position="58"/>
        <end position="102"/>
    </location>
</feature>
<dbReference type="NCBIfam" id="NF041859">
    <property type="entry name" value="silencer_MvaTU"/>
    <property type="match status" value="1"/>
</dbReference>
<protein>
    <submittedName>
        <fullName evidence="4">Transcriptional regulator</fullName>
    </submittedName>
</protein>
<name>A0A0U4WHP8_9PSED</name>
<feature type="domain" description="MvaT DNA-binding" evidence="3">
    <location>
        <begin position="86"/>
        <end position="122"/>
    </location>
</feature>
<organism evidence="4 5">
    <name type="scientific">Pseudomonas oryzihabitans</name>
    <dbReference type="NCBI Taxonomy" id="47885"/>
    <lineage>
        <taxon>Bacteria</taxon>
        <taxon>Pseudomonadati</taxon>
        <taxon>Pseudomonadota</taxon>
        <taxon>Gammaproteobacteria</taxon>
        <taxon>Pseudomonadales</taxon>
        <taxon>Pseudomonadaceae</taxon>
        <taxon>Pseudomonas</taxon>
    </lineage>
</organism>
<feature type="coiled-coil region" evidence="1">
    <location>
        <begin position="4"/>
        <end position="31"/>
    </location>
</feature>
<evidence type="ECO:0000256" key="2">
    <source>
        <dbReference type="SAM" id="MobiDB-lite"/>
    </source>
</evidence>
<evidence type="ECO:0000256" key="1">
    <source>
        <dbReference type="SAM" id="Coils"/>
    </source>
</evidence>
<evidence type="ECO:0000259" key="3">
    <source>
        <dbReference type="Pfam" id="PF22055"/>
    </source>
</evidence>
<gene>
    <name evidence="4" type="ORF">APT59_11845</name>
</gene>
<proteinExistence type="predicted"/>
<dbReference type="KEGG" id="por:APT59_11845"/>
<dbReference type="OrthoDB" id="6367018at2"/>